<proteinExistence type="predicted"/>
<dbReference type="KEGG" id="fau:Fraau_3202"/>
<dbReference type="CDD" id="cd01949">
    <property type="entry name" value="GGDEF"/>
    <property type="match status" value="1"/>
</dbReference>
<dbReference type="NCBIfam" id="TIGR00254">
    <property type="entry name" value="GGDEF"/>
    <property type="match status" value="1"/>
</dbReference>
<evidence type="ECO:0000313" key="6">
    <source>
        <dbReference type="EMBL" id="AFC87525.1"/>
    </source>
</evidence>
<dbReference type="InterPro" id="IPR029787">
    <property type="entry name" value="Nucleotide_cyclase"/>
</dbReference>
<dbReference type="GO" id="GO:0043709">
    <property type="term" value="P:cell adhesion involved in single-species biofilm formation"/>
    <property type="evidence" value="ECO:0007669"/>
    <property type="project" value="TreeGrafter"/>
</dbReference>
<dbReference type="InterPro" id="IPR000160">
    <property type="entry name" value="GGDEF_dom"/>
</dbReference>
<reference evidence="6" key="1">
    <citation type="submission" date="2012-02" db="EMBL/GenBank/DDBJ databases">
        <title>The complete genome of Frateuria aurantia DSM 6220.</title>
        <authorList>
            <consortium name="US DOE Joint Genome Institute (JGI-PGF)"/>
            <person name="Lucas S."/>
            <person name="Copeland A."/>
            <person name="Lapidus A."/>
            <person name="Glavina del Rio T."/>
            <person name="Dalin E."/>
            <person name="Tice H."/>
            <person name="Bruce D."/>
            <person name="Goodwin L."/>
            <person name="Pitluck S."/>
            <person name="Peters L."/>
            <person name="Ovchinnikova G."/>
            <person name="Teshima H."/>
            <person name="Kyrpides N."/>
            <person name="Mavromatis K."/>
            <person name="Ivanova N."/>
            <person name="Brettin T."/>
            <person name="Detter J.C."/>
            <person name="Han C."/>
            <person name="Larimer F."/>
            <person name="Land M."/>
            <person name="Hauser L."/>
            <person name="Markowitz V."/>
            <person name="Cheng J.-F."/>
            <person name="Hugenholtz P."/>
            <person name="Woyke T."/>
            <person name="Wu D."/>
            <person name="Brambilla E."/>
            <person name="Klenk H.-P."/>
            <person name="Eisen J.A."/>
        </authorList>
    </citation>
    <scope>NUCLEOTIDE SEQUENCE</scope>
    <source>
        <strain evidence="6">DSM 6220</strain>
    </source>
</reference>
<dbReference type="PANTHER" id="PTHR45138">
    <property type="entry name" value="REGULATORY COMPONENTS OF SENSORY TRANSDUCTION SYSTEM"/>
    <property type="match status" value="1"/>
</dbReference>
<dbReference type="GO" id="GO:0052621">
    <property type="term" value="F:diguanylate cyclase activity"/>
    <property type="evidence" value="ECO:0007669"/>
    <property type="project" value="UniProtKB-EC"/>
</dbReference>
<dbReference type="Proteomes" id="UP000005234">
    <property type="component" value="Chromosome"/>
</dbReference>
<dbReference type="STRING" id="767434.Fraau_3202"/>
<dbReference type="InterPro" id="IPR050469">
    <property type="entry name" value="Diguanylate_Cyclase"/>
</dbReference>
<dbReference type="eggNOG" id="COG2199">
    <property type="taxonomic scope" value="Bacteria"/>
</dbReference>
<dbReference type="GO" id="GO:0005886">
    <property type="term" value="C:plasma membrane"/>
    <property type="evidence" value="ECO:0007669"/>
    <property type="project" value="TreeGrafter"/>
</dbReference>
<name>H8L1B7_FRAAD</name>
<gene>
    <name evidence="6" type="ordered locus">Fraau_3202</name>
</gene>
<dbReference type="FunFam" id="3.30.70.270:FF:000001">
    <property type="entry name" value="Diguanylate cyclase domain protein"/>
    <property type="match status" value="1"/>
</dbReference>
<comment type="cofactor">
    <cofactor evidence="1">
        <name>Mg(2+)</name>
        <dbReference type="ChEBI" id="CHEBI:18420"/>
    </cofactor>
</comment>
<dbReference type="EC" id="2.7.7.65" evidence="2"/>
<dbReference type="AlphaFoldDB" id="H8L1B7"/>
<dbReference type="Pfam" id="PF00990">
    <property type="entry name" value="GGDEF"/>
    <property type="match status" value="1"/>
</dbReference>
<feature type="region of interest" description="Disordered" evidence="4">
    <location>
        <begin position="1"/>
        <end position="23"/>
    </location>
</feature>
<dbReference type="GO" id="GO:1902201">
    <property type="term" value="P:negative regulation of bacterial-type flagellum-dependent cell motility"/>
    <property type="evidence" value="ECO:0007669"/>
    <property type="project" value="TreeGrafter"/>
</dbReference>
<evidence type="ECO:0000259" key="5">
    <source>
        <dbReference type="PROSITE" id="PS50887"/>
    </source>
</evidence>
<organism evidence="6 7">
    <name type="scientific">Frateuria aurantia (strain ATCC 33424 / DSM 6220 / KCTC 2777 / LMG 1558 / NBRC 3245 / NCIMB 13370)</name>
    <name type="common">Acetobacter aurantius</name>
    <dbReference type="NCBI Taxonomy" id="767434"/>
    <lineage>
        <taxon>Bacteria</taxon>
        <taxon>Pseudomonadati</taxon>
        <taxon>Pseudomonadota</taxon>
        <taxon>Gammaproteobacteria</taxon>
        <taxon>Lysobacterales</taxon>
        <taxon>Rhodanobacteraceae</taxon>
        <taxon>Frateuria</taxon>
    </lineage>
</organism>
<dbReference type="InterPro" id="IPR043128">
    <property type="entry name" value="Rev_trsase/Diguanyl_cyclase"/>
</dbReference>
<dbReference type="Gene3D" id="3.30.70.270">
    <property type="match status" value="1"/>
</dbReference>
<evidence type="ECO:0000256" key="2">
    <source>
        <dbReference type="ARBA" id="ARBA00012528"/>
    </source>
</evidence>
<comment type="catalytic activity">
    <reaction evidence="3">
        <text>2 GTP = 3',3'-c-di-GMP + 2 diphosphate</text>
        <dbReference type="Rhea" id="RHEA:24898"/>
        <dbReference type="ChEBI" id="CHEBI:33019"/>
        <dbReference type="ChEBI" id="CHEBI:37565"/>
        <dbReference type="ChEBI" id="CHEBI:58805"/>
        <dbReference type="EC" id="2.7.7.65"/>
    </reaction>
</comment>
<dbReference type="SMART" id="SM00267">
    <property type="entry name" value="GGDEF"/>
    <property type="match status" value="1"/>
</dbReference>
<sequence length="358" mass="39578">MSIRLPSTAASEEAPSMSADPAVHELRPEERFVDSVAQLTLHRDIDALDHSLTLSLAELLRARHVLLYKCMGDDGVMESWVSCRQMEAGHYAVRPALPVETAAWQTRLRACQDGQRPGHSAGADGYHYVWTPIHKDGLVAGALMVEGGEPFDAISKVLDGFSRIYSNYVSLIREAERDKLTGLFNRSTLDRQLQRLLERVGLTHQGVAPERLWLAILDIDHFKRVNDTYGHLYGDEVILWLAQQLRSSFPAPNALFRFGGEEFVALLLGPDEAGVETMLERFRARMAAHVFSQIGTVTVSIGFVEVSTAGFSTQALDLADKALYYAKKHGRNQVRSYQGLIHAGALDGGVMSGSVDLF</sequence>
<evidence type="ECO:0000256" key="1">
    <source>
        <dbReference type="ARBA" id="ARBA00001946"/>
    </source>
</evidence>
<keyword evidence="7" id="KW-1185">Reference proteome</keyword>
<accession>H8L1B7</accession>
<dbReference type="SUPFAM" id="SSF55073">
    <property type="entry name" value="Nucleotide cyclase"/>
    <property type="match status" value="1"/>
</dbReference>
<evidence type="ECO:0000256" key="3">
    <source>
        <dbReference type="ARBA" id="ARBA00034247"/>
    </source>
</evidence>
<evidence type="ECO:0000313" key="7">
    <source>
        <dbReference type="Proteomes" id="UP000005234"/>
    </source>
</evidence>
<protein>
    <recommendedName>
        <fullName evidence="2">diguanylate cyclase</fullName>
        <ecNumber evidence="2">2.7.7.65</ecNumber>
    </recommendedName>
</protein>
<dbReference type="PROSITE" id="PS50887">
    <property type="entry name" value="GGDEF"/>
    <property type="match status" value="1"/>
</dbReference>
<dbReference type="HOGENOM" id="CLU_000445_11_3_6"/>
<dbReference type="EMBL" id="CP003350">
    <property type="protein sequence ID" value="AFC87525.1"/>
    <property type="molecule type" value="Genomic_DNA"/>
</dbReference>
<evidence type="ECO:0000256" key="4">
    <source>
        <dbReference type="SAM" id="MobiDB-lite"/>
    </source>
</evidence>
<dbReference type="PANTHER" id="PTHR45138:SF9">
    <property type="entry name" value="DIGUANYLATE CYCLASE DGCM-RELATED"/>
    <property type="match status" value="1"/>
</dbReference>
<feature type="domain" description="GGDEF" evidence="5">
    <location>
        <begin position="210"/>
        <end position="339"/>
    </location>
</feature>